<gene>
    <name evidence="8" type="ORF">EYC80_009799</name>
</gene>
<feature type="compositionally biased region" description="Basic residues" evidence="5">
    <location>
        <begin position="327"/>
        <end position="336"/>
    </location>
</feature>
<feature type="transmembrane region" description="Helical" evidence="6">
    <location>
        <begin position="245"/>
        <end position="262"/>
    </location>
</feature>
<keyword evidence="4 6" id="KW-0472">Membrane</keyword>
<evidence type="ECO:0000259" key="7">
    <source>
        <dbReference type="Pfam" id="PF04116"/>
    </source>
</evidence>
<evidence type="ECO:0000256" key="5">
    <source>
        <dbReference type="SAM" id="MobiDB-lite"/>
    </source>
</evidence>
<keyword evidence="2 6" id="KW-0812">Transmembrane</keyword>
<dbReference type="OrthoDB" id="408954at2759"/>
<evidence type="ECO:0000256" key="1">
    <source>
        <dbReference type="ARBA" id="ARBA00004370"/>
    </source>
</evidence>
<protein>
    <recommendedName>
        <fullName evidence="7">Fatty acid hydroxylase domain-containing protein</fullName>
    </recommendedName>
</protein>
<organism evidence="8 9">
    <name type="scientific">Monilinia laxa</name>
    <name type="common">Brown rot fungus</name>
    <name type="synonym">Sclerotinia laxa</name>
    <dbReference type="NCBI Taxonomy" id="61186"/>
    <lineage>
        <taxon>Eukaryota</taxon>
        <taxon>Fungi</taxon>
        <taxon>Dikarya</taxon>
        <taxon>Ascomycota</taxon>
        <taxon>Pezizomycotina</taxon>
        <taxon>Leotiomycetes</taxon>
        <taxon>Helotiales</taxon>
        <taxon>Sclerotiniaceae</taxon>
        <taxon>Monilinia</taxon>
    </lineage>
</organism>
<dbReference type="GO" id="GO:0008610">
    <property type="term" value="P:lipid biosynthetic process"/>
    <property type="evidence" value="ECO:0007669"/>
    <property type="project" value="InterPro"/>
</dbReference>
<dbReference type="InterPro" id="IPR006694">
    <property type="entry name" value="Fatty_acid_hydroxylase"/>
</dbReference>
<evidence type="ECO:0000256" key="3">
    <source>
        <dbReference type="ARBA" id="ARBA00022989"/>
    </source>
</evidence>
<feature type="domain" description="Fatty acid hydroxylase" evidence="7">
    <location>
        <begin position="157"/>
        <end position="289"/>
    </location>
</feature>
<evidence type="ECO:0000256" key="2">
    <source>
        <dbReference type="ARBA" id="ARBA00022692"/>
    </source>
</evidence>
<feature type="region of interest" description="Disordered" evidence="5">
    <location>
        <begin position="302"/>
        <end position="336"/>
    </location>
</feature>
<dbReference type="InterPro" id="IPR050307">
    <property type="entry name" value="Sterol_Desaturase_Related"/>
</dbReference>
<evidence type="ECO:0000313" key="9">
    <source>
        <dbReference type="Proteomes" id="UP000326757"/>
    </source>
</evidence>
<dbReference type="Pfam" id="PF04116">
    <property type="entry name" value="FA_hydroxylase"/>
    <property type="match status" value="1"/>
</dbReference>
<feature type="transmembrane region" description="Helical" evidence="6">
    <location>
        <begin position="12"/>
        <end position="34"/>
    </location>
</feature>
<keyword evidence="9" id="KW-1185">Reference proteome</keyword>
<comment type="subcellular location">
    <subcellularLocation>
        <location evidence="1">Membrane</location>
    </subcellularLocation>
</comment>
<dbReference type="GO" id="GO:0005506">
    <property type="term" value="F:iron ion binding"/>
    <property type="evidence" value="ECO:0007669"/>
    <property type="project" value="InterPro"/>
</dbReference>
<evidence type="ECO:0000256" key="4">
    <source>
        <dbReference type="ARBA" id="ARBA00023136"/>
    </source>
</evidence>
<sequence length="336" mass="37649">MDALLSLPALGYFFMPSVSTYSTSLNFLFFYMTWSTLVLSQSPLRVEVVGTLGIRLLFFIIPSILFLLFDSILPTLSVGLKRQGKKALPTRTGGIKVPKAKTPKWYEVVGISLFNIMLGIGIQAGLEMFLTSILHYKNALRVTTTLPMPWSIAKDILKCLLTREVIQYYTHRYILHARTSNLLSRGHRTYFHAITSPYAFIAHYDHPASYILFRFIPIYLPAICFRVHLLTYLLALSIVTLEETIAFSGYTGIPGIILGGIARRQDLHSESRGRGNYAPWGLLDWIHGTGIGAGVPEDVADEAEKHQVKSRSRKALANGKESVKALSGRRRSSRRA</sequence>
<evidence type="ECO:0000313" key="8">
    <source>
        <dbReference type="EMBL" id="KAB8291111.1"/>
    </source>
</evidence>
<feature type="transmembrane region" description="Helical" evidence="6">
    <location>
        <begin position="46"/>
        <end position="69"/>
    </location>
</feature>
<comment type="caution">
    <text evidence="8">The sequence shown here is derived from an EMBL/GenBank/DDBJ whole genome shotgun (WGS) entry which is preliminary data.</text>
</comment>
<keyword evidence="3 6" id="KW-1133">Transmembrane helix</keyword>
<feature type="transmembrane region" description="Helical" evidence="6">
    <location>
        <begin position="218"/>
        <end position="239"/>
    </location>
</feature>
<name>A0A5N6JS43_MONLA</name>
<dbReference type="EMBL" id="VIGI01000015">
    <property type="protein sequence ID" value="KAB8291111.1"/>
    <property type="molecule type" value="Genomic_DNA"/>
</dbReference>
<dbReference type="Proteomes" id="UP000326757">
    <property type="component" value="Unassembled WGS sequence"/>
</dbReference>
<dbReference type="GO" id="GO:0016491">
    <property type="term" value="F:oxidoreductase activity"/>
    <property type="evidence" value="ECO:0007669"/>
    <property type="project" value="InterPro"/>
</dbReference>
<evidence type="ECO:0000256" key="6">
    <source>
        <dbReference type="SAM" id="Phobius"/>
    </source>
</evidence>
<dbReference type="PANTHER" id="PTHR11863">
    <property type="entry name" value="STEROL DESATURASE"/>
    <property type="match status" value="1"/>
</dbReference>
<dbReference type="AlphaFoldDB" id="A0A5N6JS43"/>
<proteinExistence type="predicted"/>
<feature type="transmembrane region" description="Helical" evidence="6">
    <location>
        <begin position="108"/>
        <end position="130"/>
    </location>
</feature>
<accession>A0A5N6JS43</accession>
<reference evidence="8 9" key="1">
    <citation type="submission" date="2019-06" db="EMBL/GenBank/DDBJ databases">
        <title>Genome Sequence of the Brown Rot Fungal Pathogen Monilinia laxa.</title>
        <authorList>
            <person name="De Miccolis Angelini R.M."/>
            <person name="Landi L."/>
            <person name="Abate D."/>
            <person name="Pollastro S."/>
            <person name="Romanazzi G."/>
            <person name="Faretra F."/>
        </authorList>
    </citation>
    <scope>NUCLEOTIDE SEQUENCE [LARGE SCALE GENOMIC DNA]</scope>
    <source>
        <strain evidence="8 9">Mlax316</strain>
    </source>
</reference>
<dbReference type="GO" id="GO:0016020">
    <property type="term" value="C:membrane"/>
    <property type="evidence" value="ECO:0007669"/>
    <property type="project" value="UniProtKB-SubCell"/>
</dbReference>